<accession>A0A382QNC8</accession>
<feature type="region of interest" description="Disordered" evidence="1">
    <location>
        <begin position="178"/>
        <end position="224"/>
    </location>
</feature>
<evidence type="ECO:0000313" key="2">
    <source>
        <dbReference type="EMBL" id="SVC86448.1"/>
    </source>
</evidence>
<name>A0A382QNC8_9ZZZZ</name>
<dbReference type="EMBL" id="UINC01115426">
    <property type="protein sequence ID" value="SVC86448.1"/>
    <property type="molecule type" value="Genomic_DNA"/>
</dbReference>
<organism evidence="2">
    <name type="scientific">marine metagenome</name>
    <dbReference type="NCBI Taxonomy" id="408172"/>
    <lineage>
        <taxon>unclassified sequences</taxon>
        <taxon>metagenomes</taxon>
        <taxon>ecological metagenomes</taxon>
    </lineage>
</organism>
<proteinExistence type="predicted"/>
<gene>
    <name evidence="2" type="ORF">METZ01_LOCUS339302</name>
</gene>
<feature type="compositionally biased region" description="Basic and acidic residues" evidence="1">
    <location>
        <begin position="196"/>
        <end position="218"/>
    </location>
</feature>
<evidence type="ECO:0000256" key="1">
    <source>
        <dbReference type="SAM" id="MobiDB-lite"/>
    </source>
</evidence>
<sequence>MKINEVCKPTKLDNGNEVCIVQMTDTRTPDEIAKHDEMYKQDEIEYEKFDRMGRHARRQAKARKPKTLMQAVGEASFDLPSSDFRHTQDFSVQTGRELEFAKYIAQQLEIMGVTKEQATRLYKASKDGDYSWVERFGASPKLKQLIGHNIGTAMTSNAVAIHNAMGLYAGILKIKPKQTRMQPPTRIPDDLQPGGHDTDEYQQSRDAKHAQQYYDRDMNWSGLR</sequence>
<protein>
    <submittedName>
        <fullName evidence="2">Uncharacterized protein</fullName>
    </submittedName>
</protein>
<reference evidence="2" key="1">
    <citation type="submission" date="2018-05" db="EMBL/GenBank/DDBJ databases">
        <authorList>
            <person name="Lanie J.A."/>
            <person name="Ng W.-L."/>
            <person name="Kazmierczak K.M."/>
            <person name="Andrzejewski T.M."/>
            <person name="Davidsen T.M."/>
            <person name="Wayne K.J."/>
            <person name="Tettelin H."/>
            <person name="Glass J.I."/>
            <person name="Rusch D."/>
            <person name="Podicherti R."/>
            <person name="Tsui H.-C.T."/>
            <person name="Winkler M.E."/>
        </authorList>
    </citation>
    <scope>NUCLEOTIDE SEQUENCE</scope>
</reference>
<dbReference type="AlphaFoldDB" id="A0A382QNC8"/>